<dbReference type="Gene3D" id="3.40.50.1820">
    <property type="entry name" value="alpha/beta hydrolase"/>
    <property type="match status" value="1"/>
</dbReference>
<dbReference type="OrthoDB" id="9779853at2"/>
<evidence type="ECO:0000259" key="1">
    <source>
        <dbReference type="Pfam" id="PF12697"/>
    </source>
</evidence>
<proteinExistence type="predicted"/>
<name>A0A4Q0YH73_9GAMM</name>
<dbReference type="SUPFAM" id="SSF53474">
    <property type="entry name" value="alpha/beta-Hydrolases"/>
    <property type="match status" value="1"/>
</dbReference>
<dbReference type="EMBL" id="PEIB01000052">
    <property type="protein sequence ID" value="RXJ69980.1"/>
    <property type="molecule type" value="Genomic_DNA"/>
</dbReference>
<dbReference type="Pfam" id="PF12697">
    <property type="entry name" value="Abhydrolase_6"/>
    <property type="match status" value="1"/>
</dbReference>
<dbReference type="InterPro" id="IPR000073">
    <property type="entry name" value="AB_hydrolase_1"/>
</dbReference>
<accession>A0A4Q0YH73</accession>
<dbReference type="Proteomes" id="UP000290287">
    <property type="component" value="Unassembled WGS sequence"/>
</dbReference>
<keyword evidence="2" id="KW-0378">Hydrolase</keyword>
<dbReference type="InterPro" id="IPR050266">
    <property type="entry name" value="AB_hydrolase_sf"/>
</dbReference>
<organism evidence="2 3">
    <name type="scientific">Veronia nyctiphanis</name>
    <dbReference type="NCBI Taxonomy" id="1278244"/>
    <lineage>
        <taxon>Bacteria</taxon>
        <taxon>Pseudomonadati</taxon>
        <taxon>Pseudomonadota</taxon>
        <taxon>Gammaproteobacteria</taxon>
        <taxon>Vibrionales</taxon>
        <taxon>Vibrionaceae</taxon>
        <taxon>Veronia</taxon>
    </lineage>
</organism>
<evidence type="ECO:0000313" key="3">
    <source>
        <dbReference type="Proteomes" id="UP000290287"/>
    </source>
</evidence>
<gene>
    <name evidence="2" type="ORF">CS022_23535</name>
</gene>
<dbReference type="PANTHER" id="PTHR43798">
    <property type="entry name" value="MONOACYLGLYCEROL LIPASE"/>
    <property type="match status" value="1"/>
</dbReference>
<dbReference type="GO" id="GO:0016787">
    <property type="term" value="F:hydrolase activity"/>
    <property type="evidence" value="ECO:0007669"/>
    <property type="project" value="UniProtKB-KW"/>
</dbReference>
<dbReference type="PANTHER" id="PTHR43798:SF29">
    <property type="entry name" value="AB HYDROLASE-1 DOMAIN-CONTAINING PROTEIN"/>
    <property type="match status" value="1"/>
</dbReference>
<reference evidence="2 3" key="1">
    <citation type="submission" date="2017-10" db="EMBL/GenBank/DDBJ databases">
        <title>Nyctiphanis sp. nov., isolated from the stomach of the euphausiid Nyctiphanes simplex (Hansen, 1911) in the Gulf of California.</title>
        <authorList>
            <person name="Gomez-Gil B."/>
            <person name="Aguilar-Mendez M."/>
            <person name="Lopez-Cortes A."/>
            <person name="Gomez-Gutierrez J."/>
            <person name="Roque A."/>
            <person name="Lang E."/>
            <person name="Gonzalez-Castillo A."/>
        </authorList>
    </citation>
    <scope>NUCLEOTIDE SEQUENCE [LARGE SCALE GENOMIC DNA]</scope>
    <source>
        <strain evidence="2 3">CAIM 600</strain>
    </source>
</reference>
<dbReference type="AlphaFoldDB" id="A0A4Q0YH73"/>
<dbReference type="InterPro" id="IPR029058">
    <property type="entry name" value="AB_hydrolase_fold"/>
</dbReference>
<evidence type="ECO:0000313" key="2">
    <source>
        <dbReference type="EMBL" id="RXJ69980.1"/>
    </source>
</evidence>
<keyword evidence="3" id="KW-1185">Reference proteome</keyword>
<sequence>MMHTPLPLVMLPGMMCDHRLFTPQIEALSSERQVLVAELNGFSTMNELAHDVLENAPECFALAGLSMGGILAMEVIRQAPDRVAKLALMDTNPRAEIDEVKAARAEQLARVERGDMLGVMRDIMIPRYTHTDYPNPDIDTLCLTMAANLGEQVFINQSLALRDRPDQQQTLANVSVPTLILMGEDDQLCPLDRHETMQSLIPHATFSVVEKAGHLPTLEQPNVTTRQLANWLNS</sequence>
<protein>
    <submittedName>
        <fullName evidence="2">Alpha/beta hydrolase</fullName>
    </submittedName>
</protein>
<feature type="domain" description="AB hydrolase-1" evidence="1">
    <location>
        <begin position="9"/>
        <end position="221"/>
    </location>
</feature>
<comment type="caution">
    <text evidence="2">The sequence shown here is derived from an EMBL/GenBank/DDBJ whole genome shotgun (WGS) entry which is preliminary data.</text>
</comment>